<dbReference type="PANTHER" id="PTHR46066">
    <property type="entry name" value="CHITINASE DOMAIN-CONTAINING PROTEIN 1 FAMILY MEMBER"/>
    <property type="match status" value="1"/>
</dbReference>
<dbReference type="SUPFAM" id="SSF51445">
    <property type="entry name" value="(Trans)glycosidases"/>
    <property type="match status" value="1"/>
</dbReference>
<proteinExistence type="predicted"/>
<feature type="domain" description="GH18" evidence="3">
    <location>
        <begin position="231"/>
        <end position="538"/>
    </location>
</feature>
<accession>A0A6L8V9Q2</accession>
<dbReference type="PANTHER" id="PTHR46066:SF2">
    <property type="entry name" value="CHITINASE DOMAIN-CONTAINING PROTEIN 1"/>
    <property type="match status" value="1"/>
</dbReference>
<comment type="caution">
    <text evidence="4">The sequence shown here is derived from an EMBL/GenBank/DDBJ whole genome shotgun (WGS) entry which is preliminary data.</text>
</comment>
<protein>
    <submittedName>
        <fullName evidence="4">Glycoside hydrolase</fullName>
    </submittedName>
</protein>
<dbReference type="Pfam" id="PF00395">
    <property type="entry name" value="SLH"/>
    <property type="match status" value="3"/>
</dbReference>
<keyword evidence="4" id="KW-0378">Hydrolase</keyword>
<feature type="domain" description="SLH" evidence="2">
    <location>
        <begin position="170"/>
        <end position="232"/>
    </location>
</feature>
<evidence type="ECO:0000256" key="1">
    <source>
        <dbReference type="SAM" id="SignalP"/>
    </source>
</evidence>
<reference evidence="4 5" key="1">
    <citation type="submission" date="2019-12" db="EMBL/GenBank/DDBJ databases">
        <title>Paenibacillus sp. nov. sp. isolated from soil.</title>
        <authorList>
            <person name="Kim J."/>
            <person name="Jeong S.E."/>
            <person name="Jung H.S."/>
            <person name="Jeon C.O."/>
        </authorList>
    </citation>
    <scope>NUCLEOTIDE SEQUENCE [LARGE SCALE GENOMIC DNA]</scope>
    <source>
        <strain evidence="4 5">5J-6</strain>
    </source>
</reference>
<dbReference type="PROSITE" id="PS51910">
    <property type="entry name" value="GH18_2"/>
    <property type="match status" value="1"/>
</dbReference>
<dbReference type="Pfam" id="PF00704">
    <property type="entry name" value="Glyco_hydro_18"/>
    <property type="match status" value="1"/>
</dbReference>
<dbReference type="GO" id="GO:0008061">
    <property type="term" value="F:chitin binding"/>
    <property type="evidence" value="ECO:0007669"/>
    <property type="project" value="InterPro"/>
</dbReference>
<evidence type="ECO:0000313" key="5">
    <source>
        <dbReference type="Proteomes" id="UP000481087"/>
    </source>
</evidence>
<sequence>MSIIKKVVVQAAALSVLASAGSAYAYDVTLKPFTDVTHEDWFQNEVYSLSAIGIIDGYSDLTYKPDGTLTREAFVKLLMNAKQENMAAGTVVPGTPVDVEQGRWSYPFVSAAYERKWIDFMLDSQGKFHPDNAITREEVASVVGKALLDAQTAEARNLWTVQGWQDEKAKSNFADSEALNPNLRPYAYFAVNQGIMEGDETGFHPQQSLTRKEAAAIIYRFIQTEVAARELETVGFYAINSYPAIKHMPQLDQVSFGWSHLNYATPGNAQLETATTEYRIPSGWEEVVQTANAAKIEKSLMVYYGGKNLADFLKDGPAQQAFIQSLKAVLTDARYGFTGVTMDFEGLMDASSAPDYSQFLKALKAAIPNYPLTVAVQPDYYYKGYDLKEINALADTVILMAYDFTHNDSKLPSAPLPLVNDAVKRALAFVPKEKLVLGISKQANQWITANGSSELYNPDIAAVEKRLTTPGITQTMSLPYFLREIAFQDDRGSHDIYYEDTASVDKKVWLAKYYGLKGISLWYMGNYTESDWTLFQSK</sequence>
<keyword evidence="1" id="KW-0732">Signal</keyword>
<evidence type="ECO:0000313" key="4">
    <source>
        <dbReference type="EMBL" id="MZQ87038.1"/>
    </source>
</evidence>
<dbReference type="GO" id="GO:0005975">
    <property type="term" value="P:carbohydrate metabolic process"/>
    <property type="evidence" value="ECO:0007669"/>
    <property type="project" value="InterPro"/>
</dbReference>
<dbReference type="SMART" id="SM00636">
    <property type="entry name" value="Glyco_18"/>
    <property type="match status" value="1"/>
</dbReference>
<evidence type="ECO:0000259" key="2">
    <source>
        <dbReference type="PROSITE" id="PS51272"/>
    </source>
</evidence>
<feature type="domain" description="SLH" evidence="2">
    <location>
        <begin position="29"/>
        <end position="92"/>
    </location>
</feature>
<name>A0A6L8V9Q2_9BACL</name>
<feature type="domain" description="SLH" evidence="2">
    <location>
        <begin position="93"/>
        <end position="157"/>
    </location>
</feature>
<evidence type="ECO:0000259" key="3">
    <source>
        <dbReference type="PROSITE" id="PS51910"/>
    </source>
</evidence>
<feature type="chain" id="PRO_5026652901" evidence="1">
    <location>
        <begin position="26"/>
        <end position="538"/>
    </location>
</feature>
<dbReference type="InterPro" id="IPR001119">
    <property type="entry name" value="SLH_dom"/>
</dbReference>
<dbReference type="InterPro" id="IPR017853">
    <property type="entry name" value="GH"/>
</dbReference>
<organism evidence="4 5">
    <name type="scientific">Paenibacillus silvestris</name>
    <dbReference type="NCBI Taxonomy" id="2606219"/>
    <lineage>
        <taxon>Bacteria</taxon>
        <taxon>Bacillati</taxon>
        <taxon>Bacillota</taxon>
        <taxon>Bacilli</taxon>
        <taxon>Bacillales</taxon>
        <taxon>Paenibacillaceae</taxon>
        <taxon>Paenibacillus</taxon>
    </lineage>
</organism>
<dbReference type="PROSITE" id="PS51272">
    <property type="entry name" value="SLH"/>
    <property type="match status" value="3"/>
</dbReference>
<gene>
    <name evidence="4" type="ORF">GQF01_33495</name>
</gene>
<feature type="signal peptide" evidence="1">
    <location>
        <begin position="1"/>
        <end position="25"/>
    </location>
</feature>
<dbReference type="InterPro" id="IPR001223">
    <property type="entry name" value="Glyco_hydro18_cat"/>
</dbReference>
<dbReference type="Proteomes" id="UP000481087">
    <property type="component" value="Unassembled WGS sequence"/>
</dbReference>
<dbReference type="GO" id="GO:0016787">
    <property type="term" value="F:hydrolase activity"/>
    <property type="evidence" value="ECO:0007669"/>
    <property type="project" value="UniProtKB-KW"/>
</dbReference>
<dbReference type="Gene3D" id="3.20.20.80">
    <property type="entry name" value="Glycosidases"/>
    <property type="match status" value="1"/>
</dbReference>
<dbReference type="RefSeq" id="WP_161411623.1">
    <property type="nucleotide sequence ID" value="NZ_WTUZ01000040.1"/>
</dbReference>
<dbReference type="InterPro" id="IPR011583">
    <property type="entry name" value="Chitinase_II/V-like_cat"/>
</dbReference>
<keyword evidence="5" id="KW-1185">Reference proteome</keyword>
<dbReference type="AlphaFoldDB" id="A0A6L8V9Q2"/>
<dbReference type="EMBL" id="WTUZ01000040">
    <property type="protein sequence ID" value="MZQ87038.1"/>
    <property type="molecule type" value="Genomic_DNA"/>
</dbReference>